<dbReference type="InterPro" id="IPR012910">
    <property type="entry name" value="Plug_dom"/>
</dbReference>
<name>A0A7G2J0L2_CITFR</name>
<dbReference type="InterPro" id="IPR037066">
    <property type="entry name" value="Plug_dom_sf"/>
</dbReference>
<evidence type="ECO:0000259" key="1">
    <source>
        <dbReference type="Pfam" id="PF07715"/>
    </source>
</evidence>
<dbReference type="Gene3D" id="2.170.130.10">
    <property type="entry name" value="TonB-dependent receptor, plug domain"/>
    <property type="match status" value="1"/>
</dbReference>
<keyword evidence="2" id="KW-0675">Receptor</keyword>
<dbReference type="Proteomes" id="UP000019194">
    <property type="component" value="Unassembled WGS sequence"/>
</dbReference>
<dbReference type="SUPFAM" id="SSF56935">
    <property type="entry name" value="Porins"/>
    <property type="match status" value="1"/>
</dbReference>
<evidence type="ECO:0000313" key="3">
    <source>
        <dbReference type="Proteomes" id="UP000019194"/>
    </source>
</evidence>
<organism evidence="2 3">
    <name type="scientific">Citrobacter freundii</name>
    <dbReference type="NCBI Taxonomy" id="546"/>
    <lineage>
        <taxon>Bacteria</taxon>
        <taxon>Pseudomonadati</taxon>
        <taxon>Pseudomonadota</taxon>
        <taxon>Gammaproteobacteria</taxon>
        <taxon>Enterobacterales</taxon>
        <taxon>Enterobacteriaceae</taxon>
        <taxon>Citrobacter</taxon>
        <taxon>Citrobacter freundii complex</taxon>
    </lineage>
</organism>
<dbReference type="Pfam" id="PF07715">
    <property type="entry name" value="Plug"/>
    <property type="match status" value="1"/>
</dbReference>
<evidence type="ECO:0000313" key="2">
    <source>
        <dbReference type="EMBL" id="CDL41814.1"/>
    </source>
</evidence>
<reference evidence="2 3" key="1">
    <citation type="submission" date="2013-10" db="EMBL/GenBank/DDBJ databases">
        <title>Antibiotic resistance diversity of beta-lactamase producers in the General Hospital Vienna.</title>
        <authorList>
            <person name="Barisic I."/>
            <person name="Mitteregger D."/>
            <person name="Hirschl A.M."/>
            <person name="Noehammer C."/>
            <person name="Wiesinger-Mayr H."/>
        </authorList>
    </citation>
    <scope>NUCLEOTIDE SEQUENCE [LARGE SCALE GENOMIC DNA]</scope>
    <source>
        <strain evidence="2 3">ISC11</strain>
    </source>
</reference>
<dbReference type="EMBL" id="CBWP010000089">
    <property type="protein sequence ID" value="CDL41814.1"/>
    <property type="molecule type" value="Genomic_DNA"/>
</dbReference>
<proteinExistence type="predicted"/>
<accession>A0A7G2J0L2</accession>
<sequence length="80" mass="8716">MTVWSSPASAATTTVLGQETMQQLDKQNVAQALSVIPGVVLQKSGNRNEQQVKVRGFDSRQVPVFLTACRYTFPMTATSI</sequence>
<feature type="domain" description="TonB-dependent receptor plug" evidence="1">
    <location>
        <begin position="9"/>
        <end position="65"/>
    </location>
</feature>
<protein>
    <submittedName>
        <fullName evidence="2">TonB dependent outer membrane receptor</fullName>
    </submittedName>
</protein>
<comment type="caution">
    <text evidence="2">The sequence shown here is derived from an EMBL/GenBank/DDBJ whole genome shotgun (WGS) entry which is preliminary data.</text>
</comment>
<dbReference type="AlphaFoldDB" id="A0A7G2J0L2"/>